<evidence type="ECO:0000256" key="2">
    <source>
        <dbReference type="ARBA" id="ARBA00008072"/>
    </source>
</evidence>
<comment type="caution">
    <text evidence="8">The sequence shown here is derived from an EMBL/GenBank/DDBJ whole genome shotgun (WGS) entry which is preliminary data.</text>
</comment>
<feature type="domain" description="Enoyl reductase (ER)" evidence="7">
    <location>
        <begin position="55"/>
        <end position="390"/>
    </location>
</feature>
<evidence type="ECO:0000313" key="8">
    <source>
        <dbReference type="EMBL" id="TQB67922.1"/>
    </source>
</evidence>
<evidence type="ECO:0000256" key="6">
    <source>
        <dbReference type="RuleBase" id="RU361277"/>
    </source>
</evidence>
<evidence type="ECO:0000259" key="7">
    <source>
        <dbReference type="SMART" id="SM00829"/>
    </source>
</evidence>
<dbReference type="PANTHER" id="PTHR42813">
    <property type="entry name" value="ZINC-TYPE ALCOHOL DEHYDROGENASE-LIKE"/>
    <property type="match status" value="1"/>
</dbReference>
<dbReference type="SUPFAM" id="SSF51735">
    <property type="entry name" value="NAD(P)-binding Rossmann-fold domains"/>
    <property type="match status" value="1"/>
</dbReference>
<organism evidence="8 9">
    <name type="scientific">Monascus purpureus</name>
    <name type="common">Red mold</name>
    <name type="synonym">Monascus anka</name>
    <dbReference type="NCBI Taxonomy" id="5098"/>
    <lineage>
        <taxon>Eukaryota</taxon>
        <taxon>Fungi</taxon>
        <taxon>Dikarya</taxon>
        <taxon>Ascomycota</taxon>
        <taxon>Pezizomycotina</taxon>
        <taxon>Eurotiomycetes</taxon>
        <taxon>Eurotiomycetidae</taxon>
        <taxon>Eurotiales</taxon>
        <taxon>Aspergillaceae</taxon>
        <taxon>Monascus</taxon>
    </lineage>
</organism>
<dbReference type="Gene3D" id="3.90.180.10">
    <property type="entry name" value="Medium-chain alcohol dehydrogenases, catalytic domain"/>
    <property type="match status" value="1"/>
</dbReference>
<dbReference type="CDD" id="cd08286">
    <property type="entry name" value="FDH_like_ADH2"/>
    <property type="match status" value="1"/>
</dbReference>
<dbReference type="InterPro" id="IPR036291">
    <property type="entry name" value="NAD(P)-bd_dom_sf"/>
</dbReference>
<keyword evidence="5" id="KW-0560">Oxidoreductase</keyword>
<accession>A0A507QL68</accession>
<dbReference type="InterPro" id="IPR011032">
    <property type="entry name" value="GroES-like_sf"/>
</dbReference>
<dbReference type="InterPro" id="IPR013149">
    <property type="entry name" value="ADH-like_C"/>
</dbReference>
<dbReference type="PROSITE" id="PS00059">
    <property type="entry name" value="ADH_ZINC"/>
    <property type="match status" value="1"/>
</dbReference>
<dbReference type="PANTHER" id="PTHR42813:SF4">
    <property type="entry name" value="NADP-DEPENDENT ISOPROPANOL DEHYDROGENASE"/>
    <property type="match status" value="1"/>
</dbReference>
<sequence>MAVRAPRLVRNPSRILFRTHLVPRASPLKPWAVQASPFSSGTLRMQNMKALVYTGPGKLEFQERAIPTIQSPTDAIVKMRHTTICGTDLHILKGDVPSIEYGRVLGHEGVGSIVSVGSAVSDFKADDTVLISAITGCGVCPSCRRGMSSHCSSGGWLLGNSQDGTQAEYVRIPHATSSLYKIPASIDPRAAVTLSDAFPTGMESGAMNACVQPGSTVAVIGAGPVGLAAMLTAKLYSPSYLVAIDLDETRLGHAKRLGADETVNPSSPGAMEALEKATDGVGFDAVIEAVGVPKTFELSQKLVAPGGSLANVGVHGQKVDLYLDKLWDRNIAIRTKLLDAYTIPTLIRLSSRGIIDPATLLTHHFPFSQSLEAYEAFKAASVQGTLKVAIDF</sequence>
<dbReference type="EMBL" id="VIFY01000281">
    <property type="protein sequence ID" value="TQB67922.1"/>
    <property type="molecule type" value="Genomic_DNA"/>
</dbReference>
<dbReference type="Pfam" id="PF08240">
    <property type="entry name" value="ADH_N"/>
    <property type="match status" value="1"/>
</dbReference>
<dbReference type="STRING" id="5098.A0A507QL68"/>
<comment type="cofactor">
    <cofactor evidence="1 6">
        <name>Zn(2+)</name>
        <dbReference type="ChEBI" id="CHEBI:29105"/>
    </cofactor>
</comment>
<dbReference type="InterPro" id="IPR013154">
    <property type="entry name" value="ADH-like_N"/>
</dbReference>
<dbReference type="SUPFAM" id="SSF50129">
    <property type="entry name" value="GroES-like"/>
    <property type="match status" value="1"/>
</dbReference>
<dbReference type="Gene3D" id="3.40.50.720">
    <property type="entry name" value="NAD(P)-binding Rossmann-like Domain"/>
    <property type="match status" value="1"/>
</dbReference>
<dbReference type="SMART" id="SM00829">
    <property type="entry name" value="PKS_ER"/>
    <property type="match status" value="1"/>
</dbReference>
<dbReference type="InterPro" id="IPR020843">
    <property type="entry name" value="ER"/>
</dbReference>
<gene>
    <name evidence="8" type="ORF">MPDQ_004385</name>
</gene>
<evidence type="ECO:0000256" key="4">
    <source>
        <dbReference type="ARBA" id="ARBA00022833"/>
    </source>
</evidence>
<dbReference type="GO" id="GO:0016491">
    <property type="term" value="F:oxidoreductase activity"/>
    <property type="evidence" value="ECO:0007669"/>
    <property type="project" value="UniProtKB-KW"/>
</dbReference>
<name>A0A507QL68_MONPU</name>
<proteinExistence type="inferred from homology"/>
<dbReference type="Pfam" id="PF00107">
    <property type="entry name" value="ADH_zinc_N"/>
    <property type="match status" value="1"/>
</dbReference>
<evidence type="ECO:0000256" key="3">
    <source>
        <dbReference type="ARBA" id="ARBA00022723"/>
    </source>
</evidence>
<reference evidence="8 9" key="1">
    <citation type="submission" date="2019-06" db="EMBL/GenBank/DDBJ databases">
        <title>Wine fermentation using esterase from Monascus purpureus.</title>
        <authorList>
            <person name="Geng C."/>
            <person name="Zhang Y."/>
        </authorList>
    </citation>
    <scope>NUCLEOTIDE SEQUENCE [LARGE SCALE GENOMIC DNA]</scope>
    <source>
        <strain evidence="8">HQ1</strain>
    </source>
</reference>
<dbReference type="OrthoDB" id="442947at2759"/>
<evidence type="ECO:0000256" key="5">
    <source>
        <dbReference type="ARBA" id="ARBA00023002"/>
    </source>
</evidence>
<protein>
    <recommendedName>
        <fullName evidence="7">Enoyl reductase (ER) domain-containing protein</fullName>
    </recommendedName>
</protein>
<keyword evidence="3 6" id="KW-0479">Metal-binding</keyword>
<dbReference type="GO" id="GO:0008270">
    <property type="term" value="F:zinc ion binding"/>
    <property type="evidence" value="ECO:0007669"/>
    <property type="project" value="InterPro"/>
</dbReference>
<keyword evidence="4 6" id="KW-0862">Zinc</keyword>
<comment type="similarity">
    <text evidence="2 6">Belongs to the zinc-containing alcohol dehydrogenase family.</text>
</comment>
<dbReference type="AlphaFoldDB" id="A0A507QL68"/>
<dbReference type="InterPro" id="IPR002328">
    <property type="entry name" value="ADH_Zn_CS"/>
</dbReference>
<evidence type="ECO:0000313" key="9">
    <source>
        <dbReference type="Proteomes" id="UP000319663"/>
    </source>
</evidence>
<evidence type="ECO:0000256" key="1">
    <source>
        <dbReference type="ARBA" id="ARBA00001947"/>
    </source>
</evidence>
<dbReference type="Proteomes" id="UP000319663">
    <property type="component" value="Unassembled WGS sequence"/>
</dbReference>
<keyword evidence="9" id="KW-1185">Reference proteome</keyword>